<feature type="compositionally biased region" description="Acidic residues" evidence="1">
    <location>
        <begin position="196"/>
        <end position="207"/>
    </location>
</feature>
<evidence type="ECO:0008006" key="4">
    <source>
        <dbReference type="Google" id="ProtNLM"/>
    </source>
</evidence>
<evidence type="ECO:0000313" key="3">
    <source>
        <dbReference type="Proteomes" id="UP000237631"/>
    </source>
</evidence>
<organism evidence="2 3">
    <name type="scientific">Cercospora berteroae</name>
    <dbReference type="NCBI Taxonomy" id="357750"/>
    <lineage>
        <taxon>Eukaryota</taxon>
        <taxon>Fungi</taxon>
        <taxon>Dikarya</taxon>
        <taxon>Ascomycota</taxon>
        <taxon>Pezizomycotina</taxon>
        <taxon>Dothideomycetes</taxon>
        <taxon>Dothideomycetidae</taxon>
        <taxon>Mycosphaerellales</taxon>
        <taxon>Mycosphaerellaceae</taxon>
        <taxon>Cercospora</taxon>
    </lineage>
</organism>
<comment type="caution">
    <text evidence="2">The sequence shown here is derived from an EMBL/GenBank/DDBJ whole genome shotgun (WGS) entry which is preliminary data.</text>
</comment>
<dbReference type="EMBL" id="PNEN01001742">
    <property type="protein sequence ID" value="PPJ51721.1"/>
    <property type="molecule type" value="Genomic_DNA"/>
</dbReference>
<feature type="compositionally biased region" description="Low complexity" evidence="1">
    <location>
        <begin position="208"/>
        <end position="220"/>
    </location>
</feature>
<evidence type="ECO:0000256" key="1">
    <source>
        <dbReference type="SAM" id="MobiDB-lite"/>
    </source>
</evidence>
<evidence type="ECO:0000313" key="2">
    <source>
        <dbReference type="EMBL" id="PPJ51721.1"/>
    </source>
</evidence>
<feature type="region of interest" description="Disordered" evidence="1">
    <location>
        <begin position="1"/>
        <end position="26"/>
    </location>
</feature>
<dbReference type="OrthoDB" id="3646214at2759"/>
<proteinExistence type="predicted"/>
<reference evidence="3" key="1">
    <citation type="journal article" date="2017" name="bioRxiv">
        <title>Conservation of a gene cluster reveals novel cercosporin biosynthetic mechanisms and extends production to the genus Colletotrichum.</title>
        <authorList>
            <person name="de Jonge R."/>
            <person name="Ebert M.K."/>
            <person name="Huitt-Roehl C.R."/>
            <person name="Pal P."/>
            <person name="Suttle J.C."/>
            <person name="Spanner R.E."/>
            <person name="Neubauer J.D."/>
            <person name="Jurick W.M.II."/>
            <person name="Stott K.A."/>
            <person name="Secor G.A."/>
            <person name="Thomma B.P.H.J."/>
            <person name="Van de Peer Y."/>
            <person name="Townsend C.A."/>
            <person name="Bolton M.D."/>
        </authorList>
    </citation>
    <scope>NUCLEOTIDE SEQUENCE [LARGE SCALE GENOMIC DNA]</scope>
    <source>
        <strain evidence="3">CBS538.71</strain>
    </source>
</reference>
<gene>
    <name evidence="2" type="ORF">CBER1_08893</name>
</gene>
<protein>
    <recommendedName>
        <fullName evidence="4">Zn(2)-C6 fungal-type domain-containing protein</fullName>
    </recommendedName>
</protein>
<feature type="compositionally biased region" description="Polar residues" evidence="1">
    <location>
        <begin position="138"/>
        <end position="156"/>
    </location>
</feature>
<name>A0A2S6BW98_9PEZI</name>
<keyword evidence="3" id="KW-1185">Reference proteome</keyword>
<accession>A0A2S6BW98</accession>
<dbReference type="AlphaFoldDB" id="A0A2S6BW98"/>
<feature type="compositionally biased region" description="Acidic residues" evidence="1">
    <location>
        <begin position="178"/>
        <end position="188"/>
    </location>
</feature>
<sequence>MGRNVAAKPPQKVHTRNNQDHALSKKHPSCFDCNAGRCGCSATKMGGVYPCKRCVDKGIKTCMPHQQDPRWRPGMGRTKVRNNPQAGQRYFKVISKHIQQNNGSKASGARVPRKAAAAVTGRRGAKRSSIEHGDGDFASSTAALPSQDSNALSSDTPKLRRSARVAKATTGGARLTGNDEEPESEDSLSDAGPESSEGEEGAADVDEAQGGAESSEVGEGVADEDEAHGGSDDSTESQEVVDSVELPAGNYFDDDGIEYTARGMPVKFVFEFEPGFLDGEEE</sequence>
<feature type="region of interest" description="Disordered" evidence="1">
    <location>
        <begin position="98"/>
        <end position="251"/>
    </location>
</feature>
<dbReference type="Proteomes" id="UP000237631">
    <property type="component" value="Unassembled WGS sequence"/>
</dbReference>